<feature type="domain" description="SET" evidence="1">
    <location>
        <begin position="4"/>
        <end position="118"/>
    </location>
</feature>
<dbReference type="PROSITE" id="PS50280">
    <property type="entry name" value="SET"/>
    <property type="match status" value="1"/>
</dbReference>
<dbReference type="Gene3D" id="2.170.270.10">
    <property type="entry name" value="SET domain"/>
    <property type="match status" value="1"/>
</dbReference>
<name>K9ZP33_ANACC</name>
<reference evidence="3" key="1">
    <citation type="journal article" date="2013" name="Proc. Natl. Acad. Sci. U.S.A.">
        <title>Improving the coverage of the cyanobacterial phylum using diversity-driven genome sequencing.</title>
        <authorList>
            <person name="Shih P.M."/>
            <person name="Wu D."/>
            <person name="Latifi A."/>
            <person name="Axen S.D."/>
            <person name="Fewer D.P."/>
            <person name="Talla E."/>
            <person name="Calteau A."/>
            <person name="Cai F."/>
            <person name="Tandeau de Marsac N."/>
            <person name="Rippka R."/>
            <person name="Herdman M."/>
            <person name="Sivonen K."/>
            <person name="Coursin T."/>
            <person name="Laurent T."/>
            <person name="Goodwin L."/>
            <person name="Nolan M."/>
            <person name="Davenport K.W."/>
            <person name="Han C.S."/>
            <person name="Rubin E.M."/>
            <person name="Eisen J.A."/>
            <person name="Woyke T."/>
            <person name="Gugger M."/>
            <person name="Kerfeld C.A."/>
        </authorList>
    </citation>
    <scope>NUCLEOTIDE SEQUENCE [LARGE SCALE GENOMIC DNA]</scope>
    <source>
        <strain evidence="3">ATCC 27899 / PCC 7122</strain>
    </source>
</reference>
<dbReference type="InterPro" id="IPR046341">
    <property type="entry name" value="SET_dom_sf"/>
</dbReference>
<dbReference type="HOGENOM" id="CLU_111959_0_0_3"/>
<dbReference type="Pfam" id="PF00856">
    <property type="entry name" value="SET"/>
    <property type="match status" value="1"/>
</dbReference>
<dbReference type="SMART" id="SM00317">
    <property type="entry name" value="SET"/>
    <property type="match status" value="1"/>
</dbReference>
<dbReference type="CDD" id="cd08161">
    <property type="entry name" value="SET"/>
    <property type="match status" value="1"/>
</dbReference>
<dbReference type="PATRIC" id="fig|272123.3.peg.5675"/>
<keyword evidence="3" id="KW-1185">Reference proteome</keyword>
<dbReference type="Proteomes" id="UP000010474">
    <property type="component" value="Chromosome"/>
</dbReference>
<organism evidence="2 3">
    <name type="scientific">Anabaena cylindrica (strain ATCC 27899 / PCC 7122)</name>
    <dbReference type="NCBI Taxonomy" id="272123"/>
    <lineage>
        <taxon>Bacteria</taxon>
        <taxon>Bacillati</taxon>
        <taxon>Cyanobacteriota</taxon>
        <taxon>Cyanophyceae</taxon>
        <taxon>Nostocales</taxon>
        <taxon>Nostocaceae</taxon>
        <taxon>Anabaena</taxon>
    </lineage>
</organism>
<dbReference type="RefSeq" id="WP_015217168.1">
    <property type="nucleotide sequence ID" value="NC_019771.1"/>
</dbReference>
<gene>
    <name evidence="2" type="ordered locus">Anacy_5224</name>
</gene>
<dbReference type="InterPro" id="IPR001214">
    <property type="entry name" value="SET_dom"/>
</dbReference>
<dbReference type="eggNOG" id="COG2940">
    <property type="taxonomic scope" value="Bacteria"/>
</dbReference>
<evidence type="ECO:0000313" key="2">
    <source>
        <dbReference type="EMBL" id="AFZ60554.1"/>
    </source>
</evidence>
<proteinExistence type="predicted"/>
<protein>
    <submittedName>
        <fullName evidence="2">Nuclear protein SET</fullName>
    </submittedName>
</protein>
<sequence length="172" mass="19273">MLCIKTEVKKSNIPNAGKGLFSLDFAPKGSVIFLPITGSTIDRVILEEPYREELKKSDNFPLNAGMRWGGHYFLCCSQNPDKADYINHANNPNLLSCLGFFFALHDIHCGDELTLDYKYLELAEEASLQINEQEKIIGLSAKEALLQSAKELINLLNEVEDIHCFDLPGKPD</sequence>
<dbReference type="EMBL" id="CP003659">
    <property type="protein sequence ID" value="AFZ60554.1"/>
    <property type="molecule type" value="Genomic_DNA"/>
</dbReference>
<dbReference type="AlphaFoldDB" id="K9ZP33"/>
<dbReference type="KEGG" id="acy:Anacy_5224"/>
<dbReference type="OrthoDB" id="510863at2"/>
<accession>K9ZP33</accession>
<evidence type="ECO:0000259" key="1">
    <source>
        <dbReference type="PROSITE" id="PS50280"/>
    </source>
</evidence>
<dbReference type="SUPFAM" id="SSF82199">
    <property type="entry name" value="SET domain"/>
    <property type="match status" value="1"/>
</dbReference>
<evidence type="ECO:0000313" key="3">
    <source>
        <dbReference type="Proteomes" id="UP000010474"/>
    </source>
</evidence>
<dbReference type="STRING" id="272123.Anacy_5224"/>